<dbReference type="OrthoDB" id="9805976at2"/>
<keyword evidence="1" id="KW-0285">Flavoprotein</keyword>
<accession>A0A2T4PVG3</accession>
<sequence>MITCLLGSSRSDGNSRILADNLLKGTKHRMINLYEKRIDKVIDNRHSKMNDKDLHQDDYTEVLKNVMDAHTVVFSTPLYWYSMSASLKLFIDRWTESLRDQHRDNFKSVMSNKEYIIIIVGGDNPAVKSRPLIEQFKYIFEFMNITNYSFIVGEGVKPLDILEDRNTMEKVKTLNNDLRNIKHQIGETNE</sequence>
<protein>
    <submittedName>
        <fullName evidence="4">Flavodoxin</fullName>
    </submittedName>
</protein>
<dbReference type="AlphaFoldDB" id="A0A2T4PVG3"/>
<evidence type="ECO:0000256" key="1">
    <source>
        <dbReference type="ARBA" id="ARBA00022630"/>
    </source>
</evidence>
<name>A0A2T4PVG3_9STAP</name>
<dbReference type="STRING" id="1167632.GCA_000286335_02033"/>
<dbReference type="Proteomes" id="UP000241209">
    <property type="component" value="Unassembled WGS sequence"/>
</dbReference>
<dbReference type="Pfam" id="PF02525">
    <property type="entry name" value="Flavodoxin_2"/>
    <property type="match status" value="1"/>
</dbReference>
<dbReference type="InterPro" id="IPR029039">
    <property type="entry name" value="Flavoprotein-like_sf"/>
</dbReference>
<dbReference type="SUPFAM" id="SSF52218">
    <property type="entry name" value="Flavoproteins"/>
    <property type="match status" value="1"/>
</dbReference>
<dbReference type="InterPro" id="IPR003680">
    <property type="entry name" value="Flavodoxin_fold"/>
</dbReference>
<reference evidence="4 5" key="1">
    <citation type="journal article" date="2016" name="Front. Microbiol.">
        <title>Comprehensive Phylogenetic Analysis of Bovine Non-aureus Staphylococci Species Based on Whole-Genome Sequencing.</title>
        <authorList>
            <person name="Naushad S."/>
            <person name="Barkema H.W."/>
            <person name="Luby C."/>
            <person name="Condas L.A."/>
            <person name="Nobrega D.B."/>
            <person name="Carson D.A."/>
            <person name="De Buck J."/>
        </authorList>
    </citation>
    <scope>NUCLEOTIDE SEQUENCE [LARGE SCALE GENOMIC DNA]</scope>
    <source>
        <strain evidence="4 5">SNUC 2204</strain>
    </source>
</reference>
<dbReference type="PANTHER" id="PTHR43278">
    <property type="entry name" value="NAD(P)H-DEPENDENT FMN-CONTAINING OXIDOREDUCTASE YWQN-RELATED"/>
    <property type="match status" value="1"/>
</dbReference>
<keyword evidence="2" id="KW-0288">FMN</keyword>
<evidence type="ECO:0000313" key="4">
    <source>
        <dbReference type="EMBL" id="PTI30442.1"/>
    </source>
</evidence>
<organism evidence="4 5">
    <name type="scientific">Mammaliicoccus vitulinus</name>
    <dbReference type="NCBI Taxonomy" id="71237"/>
    <lineage>
        <taxon>Bacteria</taxon>
        <taxon>Bacillati</taxon>
        <taxon>Bacillota</taxon>
        <taxon>Bacilli</taxon>
        <taxon>Bacillales</taxon>
        <taxon>Staphylococcaceae</taxon>
        <taxon>Mammaliicoccus</taxon>
    </lineage>
</organism>
<gene>
    <name evidence="4" type="ORF">BU072_03295</name>
</gene>
<dbReference type="EMBL" id="PZFK01000005">
    <property type="protein sequence ID" value="PTI30442.1"/>
    <property type="molecule type" value="Genomic_DNA"/>
</dbReference>
<comment type="caution">
    <text evidence="4">The sequence shown here is derived from an EMBL/GenBank/DDBJ whole genome shotgun (WGS) entry which is preliminary data.</text>
</comment>
<dbReference type="RefSeq" id="WP_107556734.1">
    <property type="nucleotide sequence ID" value="NZ_PZFF01000075.1"/>
</dbReference>
<proteinExistence type="predicted"/>
<dbReference type="InterPro" id="IPR051796">
    <property type="entry name" value="ISF_SsuE-like"/>
</dbReference>
<dbReference type="Gene3D" id="3.40.50.360">
    <property type="match status" value="1"/>
</dbReference>
<dbReference type="PANTHER" id="PTHR43278:SF4">
    <property type="entry name" value="NAD(P)H-DEPENDENT FMN-CONTAINING OXIDOREDUCTASE YWQN-RELATED"/>
    <property type="match status" value="1"/>
</dbReference>
<feature type="domain" description="Flavodoxin-like fold" evidence="3">
    <location>
        <begin position="7"/>
        <end position="161"/>
    </location>
</feature>
<evidence type="ECO:0000259" key="3">
    <source>
        <dbReference type="Pfam" id="PF02525"/>
    </source>
</evidence>
<evidence type="ECO:0000313" key="5">
    <source>
        <dbReference type="Proteomes" id="UP000241209"/>
    </source>
</evidence>
<evidence type="ECO:0000256" key="2">
    <source>
        <dbReference type="ARBA" id="ARBA00022643"/>
    </source>
</evidence>